<sequence length="610" mass="67980">RMPFTASKKALFPVTPDPIVELHPVQAQTIIVIQPGSVNLRIGRASDAFPITVPHCIARRCPNSVKSLQDDYMLLRPECNHSEAGQQIRSGLSSIQELLLSRPTSIGEYRQVTQPRQLMHFNSQVSGESCESSDTPSWTDCSKKQPYFVGEEALYIPPSEPYHLSWPMRRGRLNEHSGPGGSLTSILANIEVIWGHVLQEQLEVPIKDLKHYRAVLLIPDVYVHRQVKGLVNMLLNSLGFGAVIVHQESVCATYGSGITVACVVDVGDQKTSVSCVEGRTLPQSQFTMEYGGSDVSRLFHSLLARCGVSLPELSLARPPDVVQMQGLKETSCHLNQDQHGVSQQTLEIHRVGGTLVRYTMRLGDECILAPMALFRPLALGLQGASLIRSQIRAEPDGDDPHDEHYLRQTQRQSWAGRIAGSKKDNPDSMGREASEQNLSNLDDPSAAMDDDSNDVPEIMPTTDNKILRRPEDDEEDEVNDETDLDLMGVDEAIIHSIEKCDSEDLRRRLYSCILVVGGGLQFEGAVSWLQHQVTQAIPGSMRAQLDSMDIITKPKASHWDQGWDIDSSLTSWKGGAILACLDSTQELWIRQQEWKQFSVRLLRERAPFNW</sequence>
<dbReference type="InterPro" id="IPR043129">
    <property type="entry name" value="ATPase_NBD"/>
</dbReference>
<keyword evidence="6" id="KW-0227">DNA damage</keyword>
<dbReference type="FunFam" id="3.30.420.40:FF:000121">
    <property type="entry name" value="Actin-related protein 8"/>
    <property type="match status" value="1"/>
</dbReference>
<evidence type="ECO:0000256" key="7">
    <source>
        <dbReference type="ARBA" id="ARBA00022840"/>
    </source>
</evidence>
<evidence type="ECO:0000256" key="4">
    <source>
        <dbReference type="ARBA" id="ARBA00021608"/>
    </source>
</evidence>
<feature type="compositionally biased region" description="Basic and acidic residues" evidence="14">
    <location>
        <begin position="421"/>
        <end position="434"/>
    </location>
</feature>
<keyword evidence="16" id="KW-1185">Reference proteome</keyword>
<dbReference type="CDD" id="cd10206">
    <property type="entry name" value="ASKHA_NBD_Arp8-like"/>
    <property type="match status" value="1"/>
</dbReference>
<dbReference type="EMBL" id="RQTK01000819">
    <property type="protein sequence ID" value="RUS74570.1"/>
    <property type="molecule type" value="Genomic_DNA"/>
</dbReference>
<feature type="region of interest" description="Disordered" evidence="14">
    <location>
        <begin position="393"/>
        <end position="480"/>
    </location>
</feature>
<comment type="similarity">
    <text evidence="3">Belongs to the actin family. ARP8 subfamily.</text>
</comment>
<evidence type="ECO:0000256" key="2">
    <source>
        <dbReference type="ARBA" id="ARBA00004123"/>
    </source>
</evidence>
<evidence type="ECO:0000313" key="16">
    <source>
        <dbReference type="Proteomes" id="UP000271974"/>
    </source>
</evidence>
<keyword evidence="8" id="KW-0805">Transcription regulation</keyword>
<evidence type="ECO:0000256" key="11">
    <source>
        <dbReference type="ARBA" id="ARBA00023204"/>
    </source>
</evidence>
<dbReference type="Gene3D" id="3.30.420.40">
    <property type="match status" value="2"/>
</dbReference>
<dbReference type="GO" id="GO:0006281">
    <property type="term" value="P:DNA repair"/>
    <property type="evidence" value="ECO:0007669"/>
    <property type="project" value="UniProtKB-KW"/>
</dbReference>
<dbReference type="STRING" id="188477.A0A433SZH3"/>
<dbReference type="SMART" id="SM00268">
    <property type="entry name" value="ACTIN"/>
    <property type="match status" value="1"/>
</dbReference>
<keyword evidence="12" id="KW-0539">Nucleus</keyword>
<evidence type="ECO:0000256" key="13">
    <source>
        <dbReference type="ARBA" id="ARBA00025560"/>
    </source>
</evidence>
<feature type="non-terminal residue" evidence="15">
    <location>
        <position position="1"/>
    </location>
</feature>
<comment type="subcellular location">
    <subcellularLocation>
        <location evidence="2">Nucleus</location>
    </subcellularLocation>
</comment>
<dbReference type="GO" id="GO:0005524">
    <property type="term" value="F:ATP binding"/>
    <property type="evidence" value="ECO:0007669"/>
    <property type="project" value="UniProtKB-KW"/>
</dbReference>
<name>A0A433SZH3_ELYCH</name>
<dbReference type="GO" id="GO:0006310">
    <property type="term" value="P:DNA recombination"/>
    <property type="evidence" value="ECO:0007669"/>
    <property type="project" value="UniProtKB-KW"/>
</dbReference>
<proteinExistence type="inferred from homology"/>
<evidence type="ECO:0000256" key="9">
    <source>
        <dbReference type="ARBA" id="ARBA00023163"/>
    </source>
</evidence>
<keyword evidence="11" id="KW-0234">DNA repair</keyword>
<evidence type="ECO:0000256" key="8">
    <source>
        <dbReference type="ARBA" id="ARBA00023015"/>
    </source>
</evidence>
<evidence type="ECO:0000256" key="3">
    <source>
        <dbReference type="ARBA" id="ARBA00007720"/>
    </source>
</evidence>
<dbReference type="Proteomes" id="UP000271974">
    <property type="component" value="Unassembled WGS sequence"/>
</dbReference>
<evidence type="ECO:0000256" key="12">
    <source>
        <dbReference type="ARBA" id="ARBA00023242"/>
    </source>
</evidence>
<comment type="function">
    <text evidence="1">Actins are highly conserved proteins that are involved in various types of cell motility and are ubiquitously expressed in all eukaryotic cells.</text>
</comment>
<evidence type="ECO:0000256" key="5">
    <source>
        <dbReference type="ARBA" id="ARBA00022741"/>
    </source>
</evidence>
<reference evidence="15 16" key="1">
    <citation type="submission" date="2019-01" db="EMBL/GenBank/DDBJ databases">
        <title>A draft genome assembly of the solar-powered sea slug Elysia chlorotica.</title>
        <authorList>
            <person name="Cai H."/>
            <person name="Li Q."/>
            <person name="Fang X."/>
            <person name="Li J."/>
            <person name="Curtis N.E."/>
            <person name="Altenburger A."/>
            <person name="Shibata T."/>
            <person name="Feng M."/>
            <person name="Maeda T."/>
            <person name="Schwartz J.A."/>
            <person name="Shigenobu S."/>
            <person name="Lundholm N."/>
            <person name="Nishiyama T."/>
            <person name="Yang H."/>
            <person name="Hasebe M."/>
            <person name="Li S."/>
            <person name="Pierce S.K."/>
            <person name="Wang J."/>
        </authorList>
    </citation>
    <scope>NUCLEOTIDE SEQUENCE [LARGE SCALE GENOMIC DNA]</scope>
    <source>
        <strain evidence="15">EC2010</strain>
        <tissue evidence="15">Whole organism of an adult</tissue>
    </source>
</reference>
<accession>A0A433SZH3</accession>
<dbReference type="PANTHER" id="PTHR11937">
    <property type="entry name" value="ACTIN"/>
    <property type="match status" value="1"/>
</dbReference>
<keyword evidence="5" id="KW-0547">Nucleotide-binding</keyword>
<keyword evidence="9" id="KW-0804">Transcription</keyword>
<evidence type="ECO:0000256" key="6">
    <source>
        <dbReference type="ARBA" id="ARBA00022763"/>
    </source>
</evidence>
<dbReference type="InterPro" id="IPR004000">
    <property type="entry name" value="Actin"/>
</dbReference>
<organism evidence="15 16">
    <name type="scientific">Elysia chlorotica</name>
    <name type="common">Eastern emerald elysia</name>
    <name type="synonym">Sea slug</name>
    <dbReference type="NCBI Taxonomy" id="188477"/>
    <lineage>
        <taxon>Eukaryota</taxon>
        <taxon>Metazoa</taxon>
        <taxon>Spiralia</taxon>
        <taxon>Lophotrochozoa</taxon>
        <taxon>Mollusca</taxon>
        <taxon>Gastropoda</taxon>
        <taxon>Heterobranchia</taxon>
        <taxon>Euthyneura</taxon>
        <taxon>Panpulmonata</taxon>
        <taxon>Sacoglossa</taxon>
        <taxon>Placobranchoidea</taxon>
        <taxon>Plakobranchidae</taxon>
        <taxon>Elysia</taxon>
    </lineage>
</organism>
<keyword evidence="10" id="KW-0233">DNA recombination</keyword>
<gene>
    <name evidence="15" type="ORF">EGW08_017676</name>
</gene>
<evidence type="ECO:0000313" key="15">
    <source>
        <dbReference type="EMBL" id="RUS74570.1"/>
    </source>
</evidence>
<dbReference type="AlphaFoldDB" id="A0A433SZH3"/>
<evidence type="ECO:0000256" key="1">
    <source>
        <dbReference type="ARBA" id="ARBA00003520"/>
    </source>
</evidence>
<keyword evidence="7" id="KW-0067">ATP-binding</keyword>
<evidence type="ECO:0000256" key="10">
    <source>
        <dbReference type="ARBA" id="ARBA00023172"/>
    </source>
</evidence>
<dbReference type="FunFam" id="3.30.420.40:FF:000100">
    <property type="entry name" value="Actin-related protein 8"/>
    <property type="match status" value="1"/>
</dbReference>
<comment type="caution">
    <text evidence="15">The sequence shown here is derived from an EMBL/GenBank/DDBJ whole genome shotgun (WGS) entry which is preliminary data.</text>
</comment>
<dbReference type="Pfam" id="PF00022">
    <property type="entry name" value="Actin"/>
    <property type="match status" value="2"/>
</dbReference>
<protein>
    <recommendedName>
        <fullName evidence="4">Actin-related protein 8</fullName>
    </recommendedName>
</protein>
<comment type="function">
    <text evidence="13">Plays an important role in the functional organization of mitotic chromosomes. Exhibits low basal ATPase activity, and unable to polymerize.</text>
</comment>
<dbReference type="OrthoDB" id="5572108at2759"/>
<evidence type="ECO:0000256" key="14">
    <source>
        <dbReference type="SAM" id="MobiDB-lite"/>
    </source>
</evidence>
<dbReference type="Gene3D" id="3.90.640.10">
    <property type="entry name" value="Actin, Chain A, domain 4"/>
    <property type="match status" value="1"/>
</dbReference>
<dbReference type="GO" id="GO:0005634">
    <property type="term" value="C:nucleus"/>
    <property type="evidence" value="ECO:0007669"/>
    <property type="project" value="UniProtKB-SubCell"/>
</dbReference>
<dbReference type="SUPFAM" id="SSF53067">
    <property type="entry name" value="Actin-like ATPase domain"/>
    <property type="match status" value="2"/>
</dbReference>